<proteinExistence type="predicted"/>
<evidence type="ECO:0000259" key="1">
    <source>
        <dbReference type="PROSITE" id="PS50086"/>
    </source>
</evidence>
<organism evidence="2 3">
    <name type="scientific">Populus deltoides</name>
    <name type="common">Eastern poplar</name>
    <name type="synonym">Eastern cottonwood</name>
    <dbReference type="NCBI Taxonomy" id="3696"/>
    <lineage>
        <taxon>Eukaryota</taxon>
        <taxon>Viridiplantae</taxon>
        <taxon>Streptophyta</taxon>
        <taxon>Embryophyta</taxon>
        <taxon>Tracheophyta</taxon>
        <taxon>Spermatophyta</taxon>
        <taxon>Magnoliopsida</taxon>
        <taxon>eudicotyledons</taxon>
        <taxon>Gunneridae</taxon>
        <taxon>Pentapetalae</taxon>
        <taxon>rosids</taxon>
        <taxon>fabids</taxon>
        <taxon>Malpighiales</taxon>
        <taxon>Salicaceae</taxon>
        <taxon>Saliceae</taxon>
        <taxon>Populus</taxon>
    </lineage>
</organism>
<name>A0A8T2XC73_POPDE</name>
<protein>
    <recommendedName>
        <fullName evidence="1">Rab-GAP TBC domain-containing protein</fullName>
    </recommendedName>
</protein>
<evidence type="ECO:0000313" key="3">
    <source>
        <dbReference type="Proteomes" id="UP000807159"/>
    </source>
</evidence>
<gene>
    <name evidence="2" type="ORF">H0E87_025012</name>
</gene>
<feature type="domain" description="Rab-GAP TBC" evidence="1">
    <location>
        <begin position="116"/>
        <end position="335"/>
    </location>
</feature>
<dbReference type="GO" id="GO:0005096">
    <property type="term" value="F:GTPase activator activity"/>
    <property type="evidence" value="ECO:0007669"/>
    <property type="project" value="TreeGrafter"/>
</dbReference>
<reference evidence="2" key="1">
    <citation type="journal article" date="2021" name="J. Hered.">
        <title>Genome Assembly of Salicaceae Populus deltoides (Eastern Cottonwood) I-69 Based on Nanopore Sequencing and Hi-C Technologies.</title>
        <authorList>
            <person name="Bai S."/>
            <person name="Wu H."/>
            <person name="Zhang J."/>
            <person name="Pan Z."/>
            <person name="Zhao W."/>
            <person name="Li Z."/>
            <person name="Tong C."/>
        </authorList>
    </citation>
    <scope>NUCLEOTIDE SEQUENCE</scope>
    <source>
        <tissue evidence="2">Leaf</tissue>
    </source>
</reference>
<dbReference type="InterPro" id="IPR000195">
    <property type="entry name" value="Rab-GAP-TBC_dom"/>
</dbReference>
<dbReference type="FunFam" id="1.10.10.750:FF:000011">
    <property type="entry name" value="TBC1 domain family member 2B-like"/>
    <property type="match status" value="1"/>
</dbReference>
<dbReference type="InterPro" id="IPR050302">
    <property type="entry name" value="Rab_GAP_TBC_domain"/>
</dbReference>
<dbReference type="SMART" id="SM00164">
    <property type="entry name" value="TBC"/>
    <property type="match status" value="1"/>
</dbReference>
<dbReference type="EMBL" id="JACEGQ020000014">
    <property type="protein sequence ID" value="KAH8489617.1"/>
    <property type="molecule type" value="Genomic_DNA"/>
</dbReference>
<dbReference type="PANTHER" id="PTHR47219:SF20">
    <property type="entry name" value="TBC1 DOMAIN FAMILY MEMBER 2B"/>
    <property type="match status" value="1"/>
</dbReference>
<dbReference type="Gene3D" id="1.10.10.750">
    <property type="entry name" value="Ypt/Rab-GAP domain of gyp1p, domain 1"/>
    <property type="match status" value="1"/>
</dbReference>
<dbReference type="FunFam" id="1.10.472.80:FF:000040">
    <property type="entry name" value="TBC1 domain family member 2A"/>
    <property type="match status" value="1"/>
</dbReference>
<dbReference type="Gene3D" id="1.10.8.270">
    <property type="entry name" value="putative rabgap domain of human tbc1 domain family member 14 like domains"/>
    <property type="match status" value="1"/>
</dbReference>
<dbReference type="GO" id="GO:0031267">
    <property type="term" value="F:small GTPase binding"/>
    <property type="evidence" value="ECO:0007669"/>
    <property type="project" value="TreeGrafter"/>
</dbReference>
<dbReference type="Pfam" id="PF00566">
    <property type="entry name" value="RabGAP-TBC"/>
    <property type="match status" value="2"/>
</dbReference>
<dbReference type="PANTHER" id="PTHR47219">
    <property type="entry name" value="RAB GTPASE-ACTIVATING PROTEIN 1-LIKE"/>
    <property type="match status" value="1"/>
</dbReference>
<evidence type="ECO:0000313" key="2">
    <source>
        <dbReference type="EMBL" id="KAH8489617.1"/>
    </source>
</evidence>
<dbReference type="FunFam" id="1.10.8.270:FF:000016">
    <property type="entry name" value="TBC1 domain family member 2A"/>
    <property type="match status" value="1"/>
</dbReference>
<dbReference type="SUPFAM" id="SSF47923">
    <property type="entry name" value="Ypt/Rab-GAP domain of gyp1p"/>
    <property type="match status" value="2"/>
</dbReference>
<dbReference type="InterPro" id="IPR035969">
    <property type="entry name" value="Rab-GAP_TBC_sf"/>
</dbReference>
<dbReference type="Proteomes" id="UP000807159">
    <property type="component" value="Chromosome 14"/>
</dbReference>
<dbReference type="AlphaFoldDB" id="A0A8T2XC73"/>
<accession>A0A8T2XC73</accession>
<dbReference type="PROSITE" id="PS50086">
    <property type="entry name" value="TBC_RABGAP"/>
    <property type="match status" value="1"/>
</dbReference>
<sequence>MYQTHSQREFAIEFQPQIHILRPSIHSRRANIVVKFQDLYGFTVEGNVDDVNILNEVREKVRQQGRVWWALEASKGANWYLQPQVSSLTEGIALKSSLKLSNLTNAITLKRLIRKGIPPVLRPKVWFSLSGAAKKKSTVPESYYSDLTKAVEGKVTAATKQIDHDLPRTFPGHPWLDTPEGHSALRRVLVGYSFRDSDVGYCQGLNYVAALLLLVMKTEEDAFWMLAVLLENVLVSDCYTNNLSGCHVEQRVFQDLLVKKCPRYFPFDGLASWLFNGCQYAKKLGIKKQCRIATQLEELEFDVSLVATEWFLCLFSKSLPSETTLRVWDVLFYEGAKVLFHVALAIFKMKEEELLQTHHVGDVINILQKTTHHLFDPDELLTVAFDKIGSMTTNTISKERKKQEPAVMAELDQRLRRLNSIKMDDEK</sequence>
<dbReference type="Gene3D" id="1.10.472.80">
    <property type="entry name" value="Ypt/Rab-GAP domain of gyp1p, domain 3"/>
    <property type="match status" value="1"/>
</dbReference>
<comment type="caution">
    <text evidence="2">The sequence shown here is derived from an EMBL/GenBank/DDBJ whole genome shotgun (WGS) entry which is preliminary data.</text>
</comment>
<keyword evidence="3" id="KW-1185">Reference proteome</keyword>